<gene>
    <name evidence="1" type="ORF">CFX1CAM_1944</name>
</gene>
<dbReference type="Proteomes" id="UP000195514">
    <property type="component" value="Chromosome I"/>
</dbReference>
<dbReference type="KEGG" id="abat:CFX1CAM_1944"/>
<proteinExistence type="predicted"/>
<evidence type="ECO:0000313" key="1">
    <source>
        <dbReference type="EMBL" id="SMX55009.1"/>
    </source>
</evidence>
<dbReference type="EMBL" id="LT859958">
    <property type="protein sequence ID" value="SMX55009.1"/>
    <property type="molecule type" value="Genomic_DNA"/>
</dbReference>
<protein>
    <submittedName>
        <fullName evidence="1">Uncharacterized protein</fullName>
    </submittedName>
</protein>
<sequence length="531" mass="59370">MAYFAQQIKHSHYKANRAQNIDGTTCSTSVKLHPTTRNSIGKAAFMDQPINLSDQNSPQTPLFTFGKKITVKEAGFSFQPIEGFELEVDGSVYMYSEDGHLEICMIGGELDPKTSLARFSNELASDFMINFDEYQLVDASKDFIQGSPCLVNEIYFTHADEGGQGRALICSPHTNQFFFLLVIATAEYWLERGMEIFSAIKDQVQFHPEFAPVAKPEHIKKHSDLTIETFEAVQSNESLVLSTHRGAISLLLAARTLLIQDEITLIEIIGHKNEVLYRFDSESGELTSQFYNQPILSSHGELCLLLPLPHQQTLPTGNYRLTFATKSASPLQEVKVIFRQGRVFDLETIDLNLWLASEDERFNHSEFLVEFESQLRTALKTQLAPLKLIPGKILTYHPAPDELLAFSSINLNKDLADCSYMIAESVEVGRALNVGLVDRLTRDDPTGEIEIASVSSGAPGMILSPTSPHACILVNYSAVKEDFYVLADAIIEQMLIFCGLPQQPESADQPLSLSPDLLRQLRRHPLFYNTV</sequence>
<accession>A0A1Y6K8U0</accession>
<dbReference type="AlphaFoldDB" id="A0A1Y6K8U0"/>
<evidence type="ECO:0000313" key="2">
    <source>
        <dbReference type="Proteomes" id="UP000195514"/>
    </source>
</evidence>
<reference evidence="2" key="1">
    <citation type="submission" date="2017-05" db="EMBL/GenBank/DDBJ databases">
        <authorList>
            <person name="Kirkegaard R."/>
            <person name="Mcilroy J S."/>
        </authorList>
    </citation>
    <scope>NUCLEOTIDE SEQUENCE [LARGE SCALE GENOMIC DNA]</scope>
</reference>
<keyword evidence="2" id="KW-1185">Reference proteome</keyword>
<organism evidence="1 2">
    <name type="scientific">Candidatus Brevifilum fermentans</name>
    <dbReference type="NCBI Taxonomy" id="1986204"/>
    <lineage>
        <taxon>Bacteria</taxon>
        <taxon>Bacillati</taxon>
        <taxon>Chloroflexota</taxon>
        <taxon>Anaerolineae</taxon>
        <taxon>Anaerolineales</taxon>
        <taxon>Anaerolineaceae</taxon>
        <taxon>Candidatus Brevifilum</taxon>
    </lineage>
</organism>
<name>A0A1Y6K8U0_9CHLR</name>